<sequence>MKKSDITTLPFYQVDAFASQPFAGNPAGVCPLTHWLDDAVLQAIASENNLSETAFFVPTPEGYHLRWFTPAVEVDLCGHATLAAAWVLFNKLNYSQKIIHFSTRSGILSVSKEGDEFCMDFPAKKALPIEEPEGLLAALGLKESVEGFWLSDDIIVLAKDKSCLETLTPDFNKLAVFKTRGVIVTAPGGGEFDFVSRWFGPQVGVNEDPVTGSAHTFLAPFWAERSGKNELLAQQGGSRKGTLRCCVRNDGRVALYGSARLMIEGTFIL</sequence>
<dbReference type="EMBL" id="JBFMVT010000002">
    <property type="protein sequence ID" value="MEW7313986.1"/>
    <property type="molecule type" value="Genomic_DNA"/>
</dbReference>
<dbReference type="NCBIfam" id="TIGR00654">
    <property type="entry name" value="PhzF_family"/>
    <property type="match status" value="1"/>
</dbReference>
<dbReference type="RefSeq" id="WP_367596036.1">
    <property type="nucleotide sequence ID" value="NZ_JBFMVT010000002.1"/>
</dbReference>
<comment type="caution">
    <text evidence="3">The sequence shown here is derived from an EMBL/GenBank/DDBJ whole genome shotgun (WGS) entry which is preliminary data.</text>
</comment>
<comment type="similarity">
    <text evidence="1">Belongs to the PhzF family.</text>
</comment>
<dbReference type="SUPFAM" id="SSF54506">
    <property type="entry name" value="Diaminopimelate epimerase-like"/>
    <property type="match status" value="1"/>
</dbReference>
<proteinExistence type="inferred from homology"/>
<keyword evidence="4" id="KW-1185">Reference proteome</keyword>
<evidence type="ECO:0000256" key="2">
    <source>
        <dbReference type="ARBA" id="ARBA00023235"/>
    </source>
</evidence>
<dbReference type="Pfam" id="PF02567">
    <property type="entry name" value="PhzC-PhzF"/>
    <property type="match status" value="1"/>
</dbReference>
<dbReference type="PANTHER" id="PTHR13774">
    <property type="entry name" value="PHENAZINE BIOSYNTHESIS PROTEIN"/>
    <property type="match status" value="1"/>
</dbReference>
<name>A0ABV3NWQ9_9ENTR</name>
<accession>A0ABV3NWQ9</accession>
<dbReference type="Gene3D" id="3.10.310.10">
    <property type="entry name" value="Diaminopimelate Epimerase, Chain A, domain 1"/>
    <property type="match status" value="2"/>
</dbReference>
<dbReference type="InterPro" id="IPR003719">
    <property type="entry name" value="Phenazine_PhzF-like"/>
</dbReference>
<dbReference type="PIRSF" id="PIRSF016184">
    <property type="entry name" value="PhzC_PhzF"/>
    <property type="match status" value="1"/>
</dbReference>
<gene>
    <name evidence="3" type="ORF">AB1E22_15005</name>
</gene>
<protein>
    <submittedName>
        <fullName evidence="3">PhzF family phenazine biosynthesis protein</fullName>
    </submittedName>
</protein>
<evidence type="ECO:0000313" key="3">
    <source>
        <dbReference type="EMBL" id="MEW7313986.1"/>
    </source>
</evidence>
<dbReference type="PANTHER" id="PTHR13774:SF17">
    <property type="entry name" value="PHENAZINE BIOSYNTHESIS-LIKE DOMAIN-CONTAINING PROTEIN"/>
    <property type="match status" value="1"/>
</dbReference>
<keyword evidence="2" id="KW-0413">Isomerase</keyword>
<organism evidence="3 4">
    <name type="scientific">Buttiauxella gaviniae</name>
    <dbReference type="NCBI Taxonomy" id="82990"/>
    <lineage>
        <taxon>Bacteria</taxon>
        <taxon>Pseudomonadati</taxon>
        <taxon>Pseudomonadota</taxon>
        <taxon>Gammaproteobacteria</taxon>
        <taxon>Enterobacterales</taxon>
        <taxon>Enterobacteriaceae</taxon>
        <taxon>Buttiauxella</taxon>
    </lineage>
</organism>
<reference evidence="3 4" key="1">
    <citation type="submission" date="2024-07" db="EMBL/GenBank/DDBJ databases">
        <authorList>
            <person name="Wang L."/>
        </authorList>
    </citation>
    <scope>NUCLEOTIDE SEQUENCE [LARGE SCALE GENOMIC DNA]</scope>
    <source>
        <strain evidence="3 4">WL359</strain>
    </source>
</reference>
<evidence type="ECO:0000256" key="1">
    <source>
        <dbReference type="ARBA" id="ARBA00008270"/>
    </source>
</evidence>
<evidence type="ECO:0000313" key="4">
    <source>
        <dbReference type="Proteomes" id="UP001555342"/>
    </source>
</evidence>
<dbReference type="Proteomes" id="UP001555342">
    <property type="component" value="Unassembled WGS sequence"/>
</dbReference>